<feature type="transmembrane region" description="Helical" evidence="5">
    <location>
        <begin position="151"/>
        <end position="170"/>
    </location>
</feature>
<feature type="transmembrane region" description="Helical" evidence="5">
    <location>
        <begin position="21"/>
        <end position="45"/>
    </location>
</feature>
<evidence type="ECO:0000256" key="2">
    <source>
        <dbReference type="ARBA" id="ARBA00022692"/>
    </source>
</evidence>
<evidence type="ECO:0000256" key="4">
    <source>
        <dbReference type="ARBA" id="ARBA00023136"/>
    </source>
</evidence>
<dbReference type="InterPro" id="IPR011527">
    <property type="entry name" value="ABC1_TM_dom"/>
</dbReference>
<dbReference type="EMBL" id="FOSK01000017">
    <property type="protein sequence ID" value="SFL11977.1"/>
    <property type="molecule type" value="Genomic_DNA"/>
</dbReference>
<gene>
    <name evidence="7" type="ORF">SAMN04488518_11736</name>
</gene>
<comment type="caution">
    <text evidence="7">The sequence shown here is derived from an EMBL/GenBank/DDBJ whole genome shotgun (WGS) entry which is preliminary data.</text>
</comment>
<sequence length="285" mass="31918">MRLEGHLGLSTLVKTFPYRICLTWAGVLAENFLMALIPLLIGFAIDDLLQGAFDHVIVMGGVLVGLTVIAVARRIYDTRAYGTIRLHLGAELDQRHQTKPVSKRAARLSMSRELVDYLEEEVPEVLSAVIQIIVALVVLAGFHLWLSASAFTVVVLMLLTYSAFNSRFYLLNSALNAETENQVHVLERGSRRGVWRHLRALRMHEVRLSDTEAIVYGVIFLFQIAFIVSNLILAAGLPDMSTGMIFSIVAYSWEFVEAAIMLPMTMQSLTRLNEITARINNVEEE</sequence>
<reference evidence="7 8" key="1">
    <citation type="submission" date="2016-10" db="EMBL/GenBank/DDBJ databases">
        <authorList>
            <person name="Varghese N."/>
            <person name="Submissions S."/>
        </authorList>
    </citation>
    <scope>NUCLEOTIDE SEQUENCE [LARGE SCALE GENOMIC DNA]</scope>
    <source>
        <strain evidence="7 8">DSM 16392</strain>
    </source>
</reference>
<evidence type="ECO:0000313" key="7">
    <source>
        <dbReference type="EMBL" id="SFL11977.1"/>
    </source>
</evidence>
<keyword evidence="2 5" id="KW-0812">Transmembrane</keyword>
<comment type="subcellular location">
    <subcellularLocation>
        <location evidence="1">Cell membrane</location>
        <topology evidence="1">Multi-pass membrane protein</topology>
    </subcellularLocation>
</comment>
<feature type="domain" description="ABC transmembrane type-1" evidence="6">
    <location>
        <begin position="28"/>
        <end position="271"/>
    </location>
</feature>
<evidence type="ECO:0000256" key="1">
    <source>
        <dbReference type="ARBA" id="ARBA00004651"/>
    </source>
</evidence>
<dbReference type="PROSITE" id="PS50929">
    <property type="entry name" value="ABC_TM1F"/>
    <property type="match status" value="1"/>
</dbReference>
<keyword evidence="8" id="KW-1185">Reference proteome</keyword>
<keyword evidence="4 5" id="KW-0472">Membrane</keyword>
<evidence type="ECO:0000256" key="3">
    <source>
        <dbReference type="ARBA" id="ARBA00022989"/>
    </source>
</evidence>
<name>A0A1I4F549_9HYPH</name>
<protein>
    <submittedName>
        <fullName evidence="7">ABC transporter transmembrane region</fullName>
    </submittedName>
</protein>
<dbReference type="Proteomes" id="UP000199598">
    <property type="component" value="Unassembled WGS sequence"/>
</dbReference>
<organism evidence="7 8">
    <name type="scientific">Pseudovibrio ascidiaceicola</name>
    <dbReference type="NCBI Taxonomy" id="285279"/>
    <lineage>
        <taxon>Bacteria</taxon>
        <taxon>Pseudomonadati</taxon>
        <taxon>Pseudomonadota</taxon>
        <taxon>Alphaproteobacteria</taxon>
        <taxon>Hyphomicrobiales</taxon>
        <taxon>Stappiaceae</taxon>
        <taxon>Pseudovibrio</taxon>
    </lineage>
</organism>
<feature type="transmembrane region" description="Helical" evidence="5">
    <location>
        <begin position="243"/>
        <end position="262"/>
    </location>
</feature>
<evidence type="ECO:0000256" key="5">
    <source>
        <dbReference type="SAM" id="Phobius"/>
    </source>
</evidence>
<dbReference type="InterPro" id="IPR036640">
    <property type="entry name" value="ABC1_TM_sf"/>
</dbReference>
<feature type="transmembrane region" description="Helical" evidence="5">
    <location>
        <begin position="125"/>
        <end position="145"/>
    </location>
</feature>
<dbReference type="SUPFAM" id="SSF90123">
    <property type="entry name" value="ABC transporter transmembrane region"/>
    <property type="match status" value="1"/>
</dbReference>
<evidence type="ECO:0000313" key="8">
    <source>
        <dbReference type="Proteomes" id="UP000199598"/>
    </source>
</evidence>
<accession>A0A1I4F549</accession>
<dbReference type="Gene3D" id="1.20.1560.10">
    <property type="entry name" value="ABC transporter type 1, transmembrane domain"/>
    <property type="match status" value="1"/>
</dbReference>
<keyword evidence="3 5" id="KW-1133">Transmembrane helix</keyword>
<feature type="transmembrane region" description="Helical" evidence="5">
    <location>
        <begin position="213"/>
        <end position="237"/>
    </location>
</feature>
<dbReference type="Pfam" id="PF13748">
    <property type="entry name" value="ABC_membrane_3"/>
    <property type="match status" value="1"/>
</dbReference>
<feature type="transmembrane region" description="Helical" evidence="5">
    <location>
        <begin position="57"/>
        <end position="76"/>
    </location>
</feature>
<evidence type="ECO:0000259" key="6">
    <source>
        <dbReference type="PROSITE" id="PS50929"/>
    </source>
</evidence>
<proteinExistence type="predicted"/>